<dbReference type="RefSeq" id="WP_209468983.1">
    <property type="nucleotide sequence ID" value="NZ_BAABDR010000008.1"/>
</dbReference>
<evidence type="ECO:0000313" key="4">
    <source>
        <dbReference type="Proteomes" id="UP000756710"/>
    </source>
</evidence>
<evidence type="ECO:0000256" key="1">
    <source>
        <dbReference type="SAM" id="MobiDB-lite"/>
    </source>
</evidence>
<accession>A0A061A7K1</accession>
<gene>
    <name evidence="3" type="ORF">J2Z30_007271</name>
    <name evidence="2" type="ORF">SIRAN7849</name>
</gene>
<dbReference type="PATRIC" id="fig|576784.4.peg.8043"/>
<feature type="region of interest" description="Disordered" evidence="1">
    <location>
        <begin position="31"/>
        <end position="67"/>
    </location>
</feature>
<reference evidence="2" key="1">
    <citation type="submission" date="2014-05" db="EMBL/GenBank/DDBJ databases">
        <authorList>
            <person name="Horn Fabian"/>
        </authorList>
    </citation>
    <scope>NUCLEOTIDE SEQUENCE</scope>
</reference>
<dbReference type="Proteomes" id="UP000756710">
    <property type="component" value="Unassembled WGS sequence"/>
</dbReference>
<evidence type="ECO:0000313" key="2">
    <source>
        <dbReference type="EMBL" id="CDR12969.1"/>
    </source>
</evidence>
<name>A0A061A7K1_9ACTN</name>
<feature type="compositionally biased region" description="Basic and acidic residues" evidence="1">
    <location>
        <begin position="39"/>
        <end position="61"/>
    </location>
</feature>
<protein>
    <submittedName>
        <fullName evidence="2">Uncharacterized protein</fullName>
    </submittedName>
</protein>
<reference evidence="3 4" key="2">
    <citation type="submission" date="2021-03" db="EMBL/GenBank/DDBJ databases">
        <title>Genomic Encyclopedia of Type Strains, Phase IV (KMG-IV): sequencing the most valuable type-strain genomes for metagenomic binning, comparative biology and taxonomic classification.</title>
        <authorList>
            <person name="Goeker M."/>
        </authorList>
    </citation>
    <scope>NUCLEOTIDE SEQUENCE [LARGE SCALE GENOMIC DNA]</scope>
    <source>
        <strain evidence="3 4">DSM 41954</strain>
    </source>
</reference>
<dbReference type="HOGENOM" id="CLU_2810620_0_0_11"/>
<keyword evidence="4" id="KW-1185">Reference proteome</keyword>
<dbReference type="AlphaFoldDB" id="A0A061A7K1"/>
<proteinExistence type="predicted"/>
<evidence type="ECO:0000313" key="3">
    <source>
        <dbReference type="EMBL" id="MBP2066223.1"/>
    </source>
</evidence>
<organism evidence="2">
    <name type="scientific">Streptomyces iranensis</name>
    <dbReference type="NCBI Taxonomy" id="576784"/>
    <lineage>
        <taxon>Bacteria</taxon>
        <taxon>Bacillati</taxon>
        <taxon>Actinomycetota</taxon>
        <taxon>Actinomycetes</taxon>
        <taxon>Kitasatosporales</taxon>
        <taxon>Streptomycetaceae</taxon>
        <taxon>Streptomyces</taxon>
        <taxon>Streptomyces violaceusniger group</taxon>
    </lineage>
</organism>
<dbReference type="EMBL" id="JAGGLR010000023">
    <property type="protein sequence ID" value="MBP2066223.1"/>
    <property type="molecule type" value="Genomic_DNA"/>
</dbReference>
<dbReference type="EMBL" id="LK022848">
    <property type="protein sequence ID" value="CDR12969.1"/>
    <property type="molecule type" value="Genomic_DNA"/>
</dbReference>
<sequence length="67" mass="7216">MVLRAQPGRGEDERRVAADAEALYERFDRLESVISSSSGHHDGRDDGHRDGRGDGDGHGDSAGRPVT</sequence>